<dbReference type="GO" id="GO:0005524">
    <property type="term" value="F:ATP binding"/>
    <property type="evidence" value="ECO:0007669"/>
    <property type="project" value="UniProtKB-UniRule"/>
</dbReference>
<comment type="miscellaneous">
    <text evidence="1">Reaction mechanism of ThiL seems to utilize a direct, inline transfer of the gamma-phosphate of ATP to TMP rather than a phosphorylated enzyme intermediate.</text>
</comment>
<proteinExistence type="inferred from homology"/>
<feature type="binding site" evidence="1">
    <location>
        <position position="28"/>
    </location>
    <ligand>
        <name>Mg(2+)</name>
        <dbReference type="ChEBI" id="CHEBI:18420"/>
        <label>4</label>
    </ligand>
</feature>
<feature type="domain" description="PurM-like C-terminal" evidence="3">
    <location>
        <begin position="153"/>
        <end position="305"/>
    </location>
</feature>
<feature type="binding site" evidence="1">
    <location>
        <position position="52"/>
    </location>
    <ligand>
        <name>substrate</name>
    </ligand>
</feature>
<feature type="binding site" evidence="1">
    <location>
        <position position="123"/>
    </location>
    <ligand>
        <name>Mg(2+)</name>
        <dbReference type="ChEBI" id="CHEBI:18420"/>
        <label>1</label>
    </ligand>
</feature>
<dbReference type="AlphaFoldDB" id="A0A1D7QYP1"/>
<dbReference type="UniPathway" id="UPA00060">
    <property type="reaction ID" value="UER00142"/>
</dbReference>
<dbReference type="KEGG" id="bbev:BBEV_2783"/>
<dbReference type="Pfam" id="PF02769">
    <property type="entry name" value="AIRS_C"/>
    <property type="match status" value="1"/>
</dbReference>
<dbReference type="GO" id="GO:0009228">
    <property type="term" value="P:thiamine biosynthetic process"/>
    <property type="evidence" value="ECO:0007669"/>
    <property type="project" value="UniProtKB-KW"/>
</dbReference>
<dbReference type="EC" id="2.7.4.16" evidence="1"/>
<dbReference type="SUPFAM" id="SSF55326">
    <property type="entry name" value="PurM N-terminal domain-like"/>
    <property type="match status" value="1"/>
</dbReference>
<feature type="binding site" evidence="1">
    <location>
        <position position="105"/>
    </location>
    <ligand>
        <name>ATP</name>
        <dbReference type="ChEBI" id="CHEBI:30616"/>
    </ligand>
</feature>
<keyword evidence="1" id="KW-0547">Nucleotide-binding</keyword>
<comment type="caution">
    <text evidence="1">Lacks conserved residue(s) required for the propagation of feature annotation.</text>
</comment>
<keyword evidence="1" id="KW-0479">Metal-binding</keyword>
<evidence type="ECO:0000313" key="5">
    <source>
        <dbReference type="Proteomes" id="UP000094463"/>
    </source>
</evidence>
<feature type="binding site" evidence="1">
    <location>
        <position position="269"/>
    </location>
    <ligand>
        <name>substrate</name>
    </ligand>
</feature>
<dbReference type="CDD" id="cd02194">
    <property type="entry name" value="ThiL"/>
    <property type="match status" value="1"/>
</dbReference>
<comment type="pathway">
    <text evidence="1">Cofactor biosynthesis; thiamine diphosphate biosynthesis; thiamine diphosphate from thiamine phosphate: step 1/1.</text>
</comment>
<feature type="binding site" evidence="1">
    <location>
        <position position="222"/>
    </location>
    <ligand>
        <name>Mg(2+)</name>
        <dbReference type="ChEBI" id="CHEBI:18420"/>
        <label>5</label>
    </ligand>
</feature>
<dbReference type="PANTHER" id="PTHR30270:SF0">
    <property type="entry name" value="THIAMINE-MONOPHOSPHATE KINASE"/>
    <property type="match status" value="1"/>
</dbReference>
<dbReference type="NCBIfam" id="TIGR01379">
    <property type="entry name" value="thiL"/>
    <property type="match status" value="1"/>
</dbReference>
<dbReference type="PIRSF" id="PIRSF005303">
    <property type="entry name" value="Thiam_monoph_kin"/>
    <property type="match status" value="1"/>
</dbReference>
<evidence type="ECO:0000256" key="1">
    <source>
        <dbReference type="HAMAP-Rule" id="MF_02128"/>
    </source>
</evidence>
<comment type="catalytic activity">
    <reaction evidence="1">
        <text>thiamine phosphate + ATP = thiamine diphosphate + ADP</text>
        <dbReference type="Rhea" id="RHEA:15913"/>
        <dbReference type="ChEBI" id="CHEBI:30616"/>
        <dbReference type="ChEBI" id="CHEBI:37575"/>
        <dbReference type="ChEBI" id="CHEBI:58937"/>
        <dbReference type="ChEBI" id="CHEBI:456216"/>
        <dbReference type="EC" id="2.7.4.16"/>
    </reaction>
</comment>
<feature type="binding site" evidence="1">
    <location>
        <position position="45"/>
    </location>
    <ligand>
        <name>Mg(2+)</name>
        <dbReference type="ChEBI" id="CHEBI:18420"/>
        <label>1</label>
    </ligand>
</feature>
<dbReference type="InterPro" id="IPR036921">
    <property type="entry name" value="PurM-like_N_sf"/>
</dbReference>
<feature type="binding site" evidence="1">
    <location>
        <position position="221"/>
    </location>
    <ligand>
        <name>ATP</name>
        <dbReference type="ChEBI" id="CHEBI:30616"/>
    </ligand>
</feature>
<dbReference type="GO" id="GO:0009030">
    <property type="term" value="F:thiamine-phosphate kinase activity"/>
    <property type="evidence" value="ECO:0007669"/>
    <property type="project" value="UniProtKB-UniRule"/>
</dbReference>
<keyword evidence="5" id="KW-1185">Reference proteome</keyword>
<feature type="binding site" evidence="1">
    <location>
        <begin position="122"/>
        <end position="123"/>
    </location>
    <ligand>
        <name>ATP</name>
        <dbReference type="ChEBI" id="CHEBI:30616"/>
    </ligand>
</feature>
<feature type="binding site" evidence="1">
    <location>
        <position position="45"/>
    </location>
    <ligand>
        <name>Mg(2+)</name>
        <dbReference type="ChEBI" id="CHEBI:18420"/>
        <label>2</label>
    </ligand>
</feature>
<dbReference type="EMBL" id="CP012502">
    <property type="protein sequence ID" value="AOM84120.1"/>
    <property type="molecule type" value="Genomic_DNA"/>
</dbReference>
<dbReference type="Gene3D" id="3.30.1330.10">
    <property type="entry name" value="PurM-like, N-terminal domain"/>
    <property type="match status" value="1"/>
</dbReference>
<feature type="binding site" evidence="1">
    <location>
        <position position="74"/>
    </location>
    <ligand>
        <name>Mg(2+)</name>
        <dbReference type="ChEBI" id="CHEBI:18420"/>
        <label>4</label>
    </ligand>
</feature>
<dbReference type="GO" id="GO:0009229">
    <property type="term" value="P:thiamine diphosphate biosynthetic process"/>
    <property type="evidence" value="ECO:0007669"/>
    <property type="project" value="UniProtKB-UniRule"/>
</dbReference>
<feature type="binding site" evidence="1">
    <location>
        <position position="74"/>
    </location>
    <ligand>
        <name>Mg(2+)</name>
        <dbReference type="ChEBI" id="CHEBI:18420"/>
        <label>3</label>
    </ligand>
</feature>
<feature type="binding site" evidence="1">
    <location>
        <position position="325"/>
    </location>
    <ligand>
        <name>substrate</name>
    </ligand>
</feature>
<feature type="domain" description="PurM-like N-terminal" evidence="2">
    <location>
        <begin position="26"/>
        <end position="141"/>
    </location>
</feature>
<keyword evidence="1 4" id="KW-0418">Kinase</keyword>
<dbReference type="InterPro" id="IPR036676">
    <property type="entry name" value="PurM-like_C_sf"/>
</dbReference>
<dbReference type="InterPro" id="IPR016188">
    <property type="entry name" value="PurM-like_N"/>
</dbReference>
<keyword evidence="1" id="KW-0067">ATP-binding</keyword>
<reference evidence="4 5" key="1">
    <citation type="submission" date="2015-08" db="EMBL/GenBank/DDBJ databases">
        <title>The complete genome sequence of Bacillus beveridgei MLTeJB.</title>
        <authorList>
            <person name="Hanson T.E."/>
            <person name="Mesa C."/>
            <person name="Basesman S.M."/>
            <person name="Oremland R.S."/>
        </authorList>
    </citation>
    <scope>NUCLEOTIDE SEQUENCE [LARGE SCALE GENOMIC DNA]</scope>
    <source>
        <strain evidence="4 5">MLTeJB</strain>
    </source>
</reference>
<protein>
    <recommendedName>
        <fullName evidence="1">Thiamine-monophosphate kinase</fullName>
        <shortName evidence="1">TMP kinase</shortName>
        <shortName evidence="1">Thiamine-phosphate kinase</shortName>
        <ecNumber evidence="1">2.7.4.16</ecNumber>
    </recommendedName>
</protein>
<dbReference type="Proteomes" id="UP000094463">
    <property type="component" value="Chromosome"/>
</dbReference>
<dbReference type="PATRIC" id="fig|632773.3.peg.2926"/>
<dbReference type="STRING" id="632773.BBEV_2783"/>
<dbReference type="HAMAP" id="MF_02128">
    <property type="entry name" value="TMP_kinase"/>
    <property type="match status" value="1"/>
</dbReference>
<feature type="binding site" evidence="1">
    <location>
        <position position="219"/>
    </location>
    <ligand>
        <name>Mg(2+)</name>
        <dbReference type="ChEBI" id="CHEBI:18420"/>
        <label>3</label>
    </ligand>
</feature>
<keyword evidence="1" id="KW-0784">Thiamine biosynthesis</keyword>
<feature type="binding site" evidence="1">
    <location>
        <position position="149"/>
    </location>
    <ligand>
        <name>ATP</name>
        <dbReference type="ChEBI" id="CHEBI:30616"/>
    </ligand>
</feature>
<organism evidence="4 5">
    <name type="scientific">Salisediminibacterium beveridgei</name>
    <dbReference type="NCBI Taxonomy" id="632773"/>
    <lineage>
        <taxon>Bacteria</taxon>
        <taxon>Bacillati</taxon>
        <taxon>Bacillota</taxon>
        <taxon>Bacilli</taxon>
        <taxon>Bacillales</taxon>
        <taxon>Bacillaceae</taxon>
        <taxon>Salisediminibacterium</taxon>
    </lineage>
</organism>
<dbReference type="GO" id="GO:0000287">
    <property type="term" value="F:magnesium ion binding"/>
    <property type="evidence" value="ECO:0007669"/>
    <property type="project" value="UniProtKB-UniRule"/>
</dbReference>
<dbReference type="PANTHER" id="PTHR30270">
    <property type="entry name" value="THIAMINE-MONOPHOSPHATE KINASE"/>
    <property type="match status" value="1"/>
</dbReference>
<comment type="similarity">
    <text evidence="1">Belongs to the thiamine-monophosphate kinase family.</text>
</comment>
<accession>A0A1D7QYP1</accession>
<name>A0A1D7QYP1_9BACI</name>
<dbReference type="InterPro" id="IPR010918">
    <property type="entry name" value="PurM-like_C_dom"/>
</dbReference>
<dbReference type="SUPFAM" id="SSF56042">
    <property type="entry name" value="PurM C-terminal domain-like"/>
    <property type="match status" value="1"/>
</dbReference>
<comment type="function">
    <text evidence="1">Catalyzes the ATP-dependent phosphorylation of thiamine-monophosphate (TMP) to form thiamine-pyrophosphate (TPP), the active form of vitamin B1.</text>
</comment>
<keyword evidence="1 4" id="KW-0808">Transferase</keyword>
<evidence type="ECO:0000313" key="4">
    <source>
        <dbReference type="EMBL" id="AOM84120.1"/>
    </source>
</evidence>
<dbReference type="InterPro" id="IPR006283">
    <property type="entry name" value="ThiL-like"/>
</dbReference>
<sequence length="328" mass="35632">MDQEFEWIESIKQKRKTGESVIVGVGDDAAIVSGVAGFYDVIAVDTMVEDIHFSSVTMTPEDIGYKALAVNISDLAAMGAIPRHYIVSIAIPKKGWPQEKTRRIYEGLEEAAEKDGMDLIGGDTVSTSDKLVITVTVTGIVETSVRLTRDQAEPGDVIVVTGPLGSSPAGLDLLLGQDDMTAIPETEQEALVKAHQRPVPQVKAGRLFAEMGIRAALNDISDGIAREAKEIAEASSVRMVLDWNRIPKPDVLTGFPMSKQQDWVLYGGEEFQLVAAFSREHWREVCLRAQTAGVSIFPVGMVEQGDAAVDLICEGKRETLTRSGYAHF</sequence>
<feature type="binding site" evidence="1">
    <location>
        <position position="28"/>
    </location>
    <ligand>
        <name>Mg(2+)</name>
        <dbReference type="ChEBI" id="CHEBI:18420"/>
        <label>3</label>
    </ligand>
</feature>
<dbReference type="Pfam" id="PF00586">
    <property type="entry name" value="AIRS"/>
    <property type="match status" value="1"/>
</dbReference>
<feature type="binding site" evidence="1">
    <location>
        <position position="74"/>
    </location>
    <ligand>
        <name>Mg(2+)</name>
        <dbReference type="ChEBI" id="CHEBI:18420"/>
        <label>2</label>
    </ligand>
</feature>
<keyword evidence="1" id="KW-0460">Magnesium</keyword>
<dbReference type="Gene3D" id="3.90.650.10">
    <property type="entry name" value="PurM-like C-terminal domain"/>
    <property type="match status" value="1"/>
</dbReference>
<gene>
    <name evidence="1 4" type="primary">thiL</name>
    <name evidence="4" type="ORF">BBEV_2783</name>
</gene>
<evidence type="ECO:0000259" key="2">
    <source>
        <dbReference type="Pfam" id="PF00586"/>
    </source>
</evidence>
<evidence type="ECO:0000259" key="3">
    <source>
        <dbReference type="Pfam" id="PF02769"/>
    </source>
</evidence>